<keyword evidence="3" id="KW-1185">Reference proteome</keyword>
<dbReference type="EMBL" id="BGPR01042882">
    <property type="protein sequence ID" value="GBO19406.1"/>
    <property type="molecule type" value="Genomic_DNA"/>
</dbReference>
<dbReference type="EMBL" id="BGPR01042903">
    <property type="protein sequence ID" value="GBO19424.1"/>
    <property type="molecule type" value="Genomic_DNA"/>
</dbReference>
<dbReference type="AlphaFoldDB" id="A0A4Y2V4U2"/>
<evidence type="ECO:0000313" key="3">
    <source>
        <dbReference type="Proteomes" id="UP000499080"/>
    </source>
</evidence>
<evidence type="ECO:0000313" key="2">
    <source>
        <dbReference type="EMBL" id="GBO19424.1"/>
    </source>
</evidence>
<comment type="caution">
    <text evidence="2">The sequence shown here is derived from an EMBL/GenBank/DDBJ whole genome shotgun (WGS) entry which is preliminary data.</text>
</comment>
<evidence type="ECO:0000313" key="1">
    <source>
        <dbReference type="EMBL" id="GBO19406.1"/>
    </source>
</evidence>
<gene>
    <name evidence="2" type="ORF">AVEN_148981_1</name>
    <name evidence="1" type="ORF">AVEN_185095_1</name>
</gene>
<proteinExistence type="predicted"/>
<organism evidence="2 3">
    <name type="scientific">Araneus ventricosus</name>
    <name type="common">Orbweaver spider</name>
    <name type="synonym">Epeira ventricosa</name>
    <dbReference type="NCBI Taxonomy" id="182803"/>
    <lineage>
        <taxon>Eukaryota</taxon>
        <taxon>Metazoa</taxon>
        <taxon>Ecdysozoa</taxon>
        <taxon>Arthropoda</taxon>
        <taxon>Chelicerata</taxon>
        <taxon>Arachnida</taxon>
        <taxon>Araneae</taxon>
        <taxon>Araneomorphae</taxon>
        <taxon>Entelegynae</taxon>
        <taxon>Araneoidea</taxon>
        <taxon>Araneidae</taxon>
        <taxon>Araneus</taxon>
    </lineage>
</organism>
<dbReference type="Proteomes" id="UP000499080">
    <property type="component" value="Unassembled WGS sequence"/>
</dbReference>
<protein>
    <submittedName>
        <fullName evidence="2">Uncharacterized protein</fullName>
    </submittedName>
</protein>
<reference evidence="2 3" key="1">
    <citation type="journal article" date="2019" name="Sci. Rep.">
        <title>Orb-weaving spider Araneus ventricosus genome elucidates the spidroin gene catalogue.</title>
        <authorList>
            <person name="Kono N."/>
            <person name="Nakamura H."/>
            <person name="Ohtoshi R."/>
            <person name="Moran D.A.P."/>
            <person name="Shinohara A."/>
            <person name="Yoshida Y."/>
            <person name="Fujiwara M."/>
            <person name="Mori M."/>
            <person name="Tomita M."/>
            <person name="Arakawa K."/>
        </authorList>
    </citation>
    <scope>NUCLEOTIDE SEQUENCE [LARGE SCALE GENOMIC DNA]</scope>
</reference>
<name>A0A4Y2V4U2_ARAVE</name>
<sequence length="92" mass="10633">MSEKGSDDPEIPELPSARGYILASELRQSSTFGAPVFHRSCPFFPIHECFALRYSCCLDRRAVKKGPRSRLRKRAWFEKQTTVSKYLEDFTT</sequence>
<accession>A0A4Y2V4U2</accession>